<evidence type="ECO:0000313" key="1">
    <source>
        <dbReference type="EMBL" id="AKH48519.1"/>
    </source>
</evidence>
<accession>A0A0F7L7G3</accession>
<protein>
    <submittedName>
        <fullName evidence="1">Uncharacterized protein</fullName>
    </submittedName>
</protein>
<dbReference type="EMBL" id="KR029604">
    <property type="protein sequence ID" value="AKH48519.1"/>
    <property type="molecule type" value="Genomic_DNA"/>
</dbReference>
<proteinExistence type="predicted"/>
<reference evidence="1" key="1">
    <citation type="journal article" date="2015" name="Front. Microbiol.">
        <title>Combining genomic sequencing methods to explore viral diversity and reveal potential virus-host interactions.</title>
        <authorList>
            <person name="Chow C.E."/>
            <person name="Winget D.M."/>
            <person name="White R.A.III."/>
            <person name="Hallam S.J."/>
            <person name="Suttle C.A."/>
        </authorList>
    </citation>
    <scope>NUCLEOTIDE SEQUENCE</scope>
    <source>
        <strain evidence="1">Oxic1_9</strain>
    </source>
</reference>
<reference evidence="1" key="2">
    <citation type="submission" date="2015-03" db="EMBL/GenBank/DDBJ databases">
        <authorList>
            <person name="Chow C.-E.T."/>
            <person name="Winget D.M."/>
            <person name="White R.A.III."/>
            <person name="Hallam S.J."/>
            <person name="Suttle C.A."/>
        </authorList>
    </citation>
    <scope>NUCLEOTIDE SEQUENCE</scope>
    <source>
        <strain evidence="1">Oxic1_9</strain>
    </source>
</reference>
<organism evidence="1">
    <name type="scientific">uncultured marine virus</name>
    <dbReference type="NCBI Taxonomy" id="186617"/>
    <lineage>
        <taxon>Viruses</taxon>
        <taxon>environmental samples</taxon>
    </lineage>
</organism>
<name>A0A0F7L7G3_9VIRU</name>
<sequence length="92" mass="10550">MLAEYCCTNAVVICDDIFCLHIIVDLKNQKGSPPNGRHLLHLKSVRLESILLVCKVLSNCLTINPLIINICDWQGIIFLLFRTCLLYHSQYF</sequence>